<accession>A0ABX7NK85</accession>
<keyword evidence="3" id="KW-1185">Reference proteome</keyword>
<feature type="transmembrane region" description="Helical" evidence="1">
    <location>
        <begin position="16"/>
        <end position="39"/>
    </location>
</feature>
<gene>
    <name evidence="2" type="ORF">JY651_25955</name>
</gene>
<organism evidence="2 3">
    <name type="scientific">Pyxidicoccus parkwayensis</name>
    <dbReference type="NCBI Taxonomy" id="2813578"/>
    <lineage>
        <taxon>Bacteria</taxon>
        <taxon>Pseudomonadati</taxon>
        <taxon>Myxococcota</taxon>
        <taxon>Myxococcia</taxon>
        <taxon>Myxococcales</taxon>
        <taxon>Cystobacterineae</taxon>
        <taxon>Myxococcaceae</taxon>
        <taxon>Pyxidicoccus</taxon>
    </lineage>
</organism>
<feature type="transmembrane region" description="Helical" evidence="1">
    <location>
        <begin position="312"/>
        <end position="329"/>
    </location>
</feature>
<evidence type="ECO:0000313" key="3">
    <source>
        <dbReference type="Proteomes" id="UP000662747"/>
    </source>
</evidence>
<evidence type="ECO:0000313" key="2">
    <source>
        <dbReference type="EMBL" id="QSQ18804.1"/>
    </source>
</evidence>
<dbReference type="RefSeq" id="WP_206720392.1">
    <property type="nucleotide sequence ID" value="NZ_CP071090.1"/>
</dbReference>
<reference evidence="2 3" key="1">
    <citation type="submission" date="2021-02" db="EMBL/GenBank/DDBJ databases">
        <title>De Novo genome assembly of isolated myxobacteria.</title>
        <authorList>
            <person name="Stevens D.C."/>
        </authorList>
    </citation>
    <scope>NUCLEOTIDE SEQUENCE [LARGE SCALE GENOMIC DNA]</scope>
    <source>
        <strain evidence="3">SCPEA02</strain>
    </source>
</reference>
<feature type="transmembrane region" description="Helical" evidence="1">
    <location>
        <begin position="210"/>
        <end position="228"/>
    </location>
</feature>
<dbReference type="Pfam" id="PF09852">
    <property type="entry name" value="DUF2079"/>
    <property type="match status" value="1"/>
</dbReference>
<keyword evidence="1" id="KW-1133">Transmembrane helix</keyword>
<keyword evidence="1" id="KW-0472">Membrane</keyword>
<feature type="transmembrane region" description="Helical" evidence="1">
    <location>
        <begin position="126"/>
        <end position="145"/>
    </location>
</feature>
<feature type="transmembrane region" description="Helical" evidence="1">
    <location>
        <begin position="176"/>
        <end position="204"/>
    </location>
</feature>
<feature type="transmembrane region" description="Helical" evidence="1">
    <location>
        <begin position="263"/>
        <end position="282"/>
    </location>
</feature>
<dbReference type="Proteomes" id="UP000662747">
    <property type="component" value="Chromosome"/>
</dbReference>
<feature type="transmembrane region" description="Helical" evidence="1">
    <location>
        <begin position="99"/>
        <end position="119"/>
    </location>
</feature>
<feature type="transmembrane region" description="Helical" evidence="1">
    <location>
        <begin position="288"/>
        <end position="305"/>
    </location>
</feature>
<sequence length="479" mass="52676">MTPNVVEPGAGRARRVAGVLGLALPFLLWAGLVVVPVWLQASHVCFSHYDLGIYVQGLARLSLDDVNPWLSARQIRIFNDHFDPVLWVARPLVGVLSPMWAALVAEVLFVLLATAPLLWLHVRGQLDGVSTALLCALLLLSPSTLDAVMYPVHPTTWSMLPLVVLGLAFHFRKHALLVASLVLLFACKEEFPYVGIMLAVALWLRGDRRLAVGVALLSVAWLGFVIGVRPRFGPVVDYTERLKSGMQAGLGPFLAERLASRNLSRLGTLLLLFLPVGIWAWRERLRPDWKWLLVLLPMLGIRFLGMAWRHQYGAPLFAAMVVALVPLLLARRPPAWVLVLTGVLLITSNQSNLRPLVRTLASPSTFPAECPGDAQRLASVWRGVEYLSTHREGKALLGGQLVTPLASRDEVYAVGGPQGAGTLVYDWVLVETPGRGDVWPVKPERIAALLARWRATEGAEILIDDGHVFLARGRFSDMP</sequence>
<keyword evidence="1" id="KW-0812">Transmembrane</keyword>
<name>A0ABX7NK85_9BACT</name>
<dbReference type="EMBL" id="CP071090">
    <property type="protein sequence ID" value="QSQ18804.1"/>
    <property type="molecule type" value="Genomic_DNA"/>
</dbReference>
<protein>
    <submittedName>
        <fullName evidence="2">DUF2079 domain-containing protein</fullName>
    </submittedName>
</protein>
<evidence type="ECO:0000256" key="1">
    <source>
        <dbReference type="SAM" id="Phobius"/>
    </source>
</evidence>
<feature type="transmembrane region" description="Helical" evidence="1">
    <location>
        <begin position="151"/>
        <end position="169"/>
    </location>
</feature>
<dbReference type="InterPro" id="IPR018650">
    <property type="entry name" value="STSV1_Orf64"/>
</dbReference>
<proteinExistence type="predicted"/>